<feature type="compositionally biased region" description="Basic and acidic residues" evidence="1">
    <location>
        <begin position="206"/>
        <end position="229"/>
    </location>
</feature>
<dbReference type="InParanoid" id="Q5KJQ7"/>
<evidence type="ECO:0000256" key="1">
    <source>
        <dbReference type="SAM" id="MobiDB-lite"/>
    </source>
</evidence>
<feature type="region of interest" description="Disordered" evidence="1">
    <location>
        <begin position="385"/>
        <end position="438"/>
    </location>
</feature>
<keyword evidence="2" id="KW-0812">Transmembrane</keyword>
<feature type="region of interest" description="Disordered" evidence="1">
    <location>
        <begin position="489"/>
        <end position="530"/>
    </location>
</feature>
<keyword evidence="2" id="KW-0472">Membrane</keyword>
<feature type="compositionally biased region" description="Basic and acidic residues" evidence="1">
    <location>
        <begin position="278"/>
        <end position="287"/>
    </location>
</feature>
<keyword evidence="2" id="KW-1133">Transmembrane helix</keyword>
<dbReference type="RefSeq" id="XP_024512584.1">
    <property type="nucleotide sequence ID" value="XM_024656858.1"/>
</dbReference>
<evidence type="ECO:0000256" key="2">
    <source>
        <dbReference type="SAM" id="Phobius"/>
    </source>
</evidence>
<feature type="transmembrane region" description="Helical" evidence="2">
    <location>
        <begin position="41"/>
        <end position="63"/>
    </location>
</feature>
<proteinExistence type="predicted"/>
<dbReference type="EMBL" id="AE017343">
    <property type="protein sequence ID" value="AAW42719.1"/>
    <property type="molecule type" value="Genomic_DNA"/>
</dbReference>
<dbReference type="STRING" id="214684.Q5KJQ7"/>
<keyword evidence="4" id="KW-1185">Reference proteome</keyword>
<feature type="region of interest" description="Disordered" evidence="1">
    <location>
        <begin position="635"/>
        <end position="659"/>
    </location>
</feature>
<feature type="region of interest" description="Disordered" evidence="1">
    <location>
        <begin position="318"/>
        <end position="356"/>
    </location>
</feature>
<organism evidence="3 4">
    <name type="scientific">Cryptococcus deneoformans (strain JEC21 / ATCC MYA-565)</name>
    <name type="common">Cryptococcus neoformans var. neoformans serotype D</name>
    <dbReference type="NCBI Taxonomy" id="214684"/>
    <lineage>
        <taxon>Eukaryota</taxon>
        <taxon>Fungi</taxon>
        <taxon>Dikarya</taxon>
        <taxon>Basidiomycota</taxon>
        <taxon>Agaricomycotina</taxon>
        <taxon>Tremellomycetes</taxon>
        <taxon>Tremellales</taxon>
        <taxon>Cryptococcaceae</taxon>
        <taxon>Cryptococcus</taxon>
        <taxon>Cryptococcus neoformans species complex</taxon>
    </lineage>
</organism>
<dbReference type="Proteomes" id="UP000002149">
    <property type="component" value="Chromosome 3"/>
</dbReference>
<dbReference type="VEuPathDB" id="FungiDB:CNC05680"/>
<evidence type="ECO:0000313" key="4">
    <source>
        <dbReference type="Proteomes" id="UP000002149"/>
    </source>
</evidence>
<feature type="compositionally biased region" description="Basic and acidic residues" evidence="1">
    <location>
        <begin position="398"/>
        <end position="409"/>
    </location>
</feature>
<feature type="compositionally biased region" description="Acidic residues" evidence="1">
    <location>
        <begin position="514"/>
        <end position="530"/>
    </location>
</feature>
<dbReference type="HOGENOM" id="CLU_017963_0_0_1"/>
<dbReference type="KEGG" id="cne:CNC05680"/>
<gene>
    <name evidence="3" type="ordered locus">CNC05680</name>
</gene>
<reference evidence="3 4" key="1">
    <citation type="journal article" date="2005" name="Science">
        <title>The genome of the basidiomycetous yeast and human pathogen Cryptococcus neoformans.</title>
        <authorList>
            <person name="Loftus B.J."/>
            <person name="Fung E."/>
            <person name="Roncaglia P."/>
            <person name="Rowley D."/>
            <person name="Amedeo P."/>
            <person name="Bruno D."/>
            <person name="Vamathevan J."/>
            <person name="Miranda M."/>
            <person name="Anderson I.J."/>
            <person name="Fraser J.A."/>
            <person name="Allen J.E."/>
            <person name="Bosdet I.E."/>
            <person name="Brent M.R."/>
            <person name="Chiu R."/>
            <person name="Doering T.L."/>
            <person name="Donlin M.J."/>
            <person name="D'Souza C.A."/>
            <person name="Fox D.S."/>
            <person name="Grinberg V."/>
            <person name="Fu J."/>
            <person name="Fukushima M."/>
            <person name="Haas B.J."/>
            <person name="Huang J.C."/>
            <person name="Janbon G."/>
            <person name="Jones S.J."/>
            <person name="Koo H.L."/>
            <person name="Krzywinski M.I."/>
            <person name="Kwon-Chung J.K."/>
            <person name="Lengeler K.B."/>
            <person name="Maiti R."/>
            <person name="Marra M.A."/>
            <person name="Marra R.E."/>
            <person name="Mathewson C.A."/>
            <person name="Mitchell T.G."/>
            <person name="Pertea M."/>
            <person name="Riggs F.R."/>
            <person name="Salzberg S.L."/>
            <person name="Schein J.E."/>
            <person name="Shvartsbeyn A."/>
            <person name="Shin H."/>
            <person name="Shumway M."/>
            <person name="Specht C.A."/>
            <person name="Suh B.B."/>
            <person name="Tenney A."/>
            <person name="Utterback T.R."/>
            <person name="Wickes B.L."/>
            <person name="Wortman J.R."/>
            <person name="Wye N.H."/>
            <person name="Kronstad J.W."/>
            <person name="Lodge J.K."/>
            <person name="Heitman J."/>
            <person name="Davis R.W."/>
            <person name="Fraser C.M."/>
            <person name="Hyman R.W."/>
        </authorList>
    </citation>
    <scope>NUCLEOTIDE SEQUENCE [LARGE SCALE GENOMIC DNA]</scope>
    <source>
        <strain evidence="4">JEC21 / ATCC MYA-565</strain>
    </source>
</reference>
<dbReference type="OrthoDB" id="2575563at2759"/>
<protein>
    <submittedName>
        <fullName evidence="3">Expressed protein</fullName>
    </submittedName>
</protein>
<accession>Q5KJQ7</accession>
<sequence>MLLYTWTPWLGPQSTPLWLGLAQAIVGIENLRVYSKSDVLIAAWGIFVIGSLNIILGGILLYLSRNLPKFPPPPLYFNMSQRLLFWTSLPPCYHHLFEQQVNEEKTEGENAEHAHPDGHEIGLGEEDEEKAVGTQMHPSQRPQCPVALISLPGSEDRPVYQDVARGGYPTFSGGGLADAERHVPTGFLERAKDGRLIKFISENGEEVGKPRLPNDERYRKERMVTEKTRMGRSRKQKGEEQSLDQNGSLDQLPPMNHSKRVSVPMVSSEKVQESVSTGDKEDRESSKRPALPRSRSIQNLRLQTVDKVRTNLLVVESDMQSDSLDPKRQSSLSSVSGLSATEDLGPQFPLPPDRQALGKSHAQLDLLPGSLALAEKPTMALHLKRGAGPMRRLALPKSRSDKARPHIDNNRQNLIANSKVDEESPASAPPPSPAVKASLTPKIPQRKRAMTLNSQSNLQQPLRSSLATVLRTNSARSAKSSRLARGVRFVDKVEEKSPSPPLTEGTPTTADSQDAGEEDGEGGSEMEVELEDTRRSVRILGTNFHLPWLTDGMPKKELARPESFNSTTTETNTTSDSFDLEIDSEESTAGTQRGDCNRLVGDISYGRRRLDEKAGLPRSSRPKTMAILGGSYFDGRREVNPAQKSSSLSVDSRSLRKMS</sequence>
<name>Q5KJQ7_CRYD1</name>
<feature type="compositionally biased region" description="Low complexity" evidence="1">
    <location>
        <begin position="330"/>
        <end position="339"/>
    </location>
</feature>
<dbReference type="GeneID" id="3256170"/>
<dbReference type="PaxDb" id="214684-Q5KJQ7"/>
<evidence type="ECO:0000313" key="3">
    <source>
        <dbReference type="EMBL" id="AAW42719.1"/>
    </source>
</evidence>
<feature type="region of interest" description="Disordered" evidence="1">
    <location>
        <begin position="206"/>
        <end position="298"/>
    </location>
</feature>
<dbReference type="AlphaFoldDB" id="Q5KJQ7"/>
<feature type="region of interest" description="Disordered" evidence="1">
    <location>
        <begin position="103"/>
        <end position="122"/>
    </location>
</feature>